<dbReference type="CDD" id="cd06260">
    <property type="entry name" value="DUF820-like"/>
    <property type="match status" value="1"/>
</dbReference>
<keyword evidence="2" id="KW-0255">Endonuclease</keyword>
<proteinExistence type="predicted"/>
<dbReference type="RefSeq" id="WP_260559618.1">
    <property type="nucleotide sequence ID" value="NZ_BAABEC010000017.1"/>
</dbReference>
<evidence type="ECO:0000313" key="3">
    <source>
        <dbReference type="Proteomes" id="UP001060261"/>
    </source>
</evidence>
<dbReference type="PANTHER" id="PTHR36558:SF1">
    <property type="entry name" value="RESTRICTION ENDONUCLEASE DOMAIN-CONTAINING PROTEIN-RELATED"/>
    <property type="match status" value="1"/>
</dbReference>
<protein>
    <submittedName>
        <fullName evidence="2">Uma2 family endonuclease</fullName>
    </submittedName>
</protein>
<feature type="domain" description="Putative restriction endonuclease" evidence="1">
    <location>
        <begin position="12"/>
        <end position="151"/>
    </location>
</feature>
<dbReference type="Proteomes" id="UP001060261">
    <property type="component" value="Chromosome"/>
</dbReference>
<evidence type="ECO:0000259" key="1">
    <source>
        <dbReference type="Pfam" id="PF05685"/>
    </source>
</evidence>
<dbReference type="SUPFAM" id="SSF52980">
    <property type="entry name" value="Restriction endonuclease-like"/>
    <property type="match status" value="1"/>
</dbReference>
<gene>
    <name evidence="2" type="ORF">N0D28_11290</name>
</gene>
<dbReference type="InterPro" id="IPR012296">
    <property type="entry name" value="Nuclease_put_TT1808"/>
</dbReference>
<dbReference type="EMBL" id="CP104213">
    <property type="protein sequence ID" value="UWX63329.1"/>
    <property type="molecule type" value="Genomic_DNA"/>
</dbReference>
<organism evidence="2 3">
    <name type="scientific">Deinococcus rubellus</name>
    <dbReference type="NCBI Taxonomy" id="1889240"/>
    <lineage>
        <taxon>Bacteria</taxon>
        <taxon>Thermotogati</taxon>
        <taxon>Deinococcota</taxon>
        <taxon>Deinococci</taxon>
        <taxon>Deinococcales</taxon>
        <taxon>Deinococcaceae</taxon>
        <taxon>Deinococcus</taxon>
    </lineage>
</organism>
<dbReference type="Gene3D" id="3.90.1570.10">
    <property type="entry name" value="tt1808, chain A"/>
    <property type="match status" value="1"/>
</dbReference>
<dbReference type="InterPro" id="IPR008538">
    <property type="entry name" value="Uma2"/>
</dbReference>
<dbReference type="GO" id="GO:0004519">
    <property type="term" value="F:endonuclease activity"/>
    <property type="evidence" value="ECO:0007669"/>
    <property type="project" value="UniProtKB-KW"/>
</dbReference>
<name>A0ABY5YE13_9DEIO</name>
<keyword evidence="2" id="KW-0540">Nuclease</keyword>
<reference evidence="2" key="1">
    <citation type="submission" date="2022-09" db="EMBL/GenBank/DDBJ databases">
        <title>genome sequence of Deinococcus rubellus.</title>
        <authorList>
            <person name="Srinivasan S."/>
        </authorList>
    </citation>
    <scope>NUCLEOTIDE SEQUENCE</scope>
    <source>
        <strain evidence="2">Ant6</strain>
    </source>
</reference>
<keyword evidence="2" id="KW-0378">Hydrolase</keyword>
<sequence length="157" mass="17946">MPDPAFRTLSEEDYLRIEEISSVKRECVDGFVYAQAGATNAHNLICSNIHFALYLSARAKGCFVYPSYMKVRIKTSRGIKYYYPDIAVNRAPLNPDALYMTQPCLIVEVLSKGTHKIDESYKAEHYLSLDSLQAYLLVDARSRVSVIHRRTPEGWVY</sequence>
<keyword evidence="3" id="KW-1185">Reference proteome</keyword>
<dbReference type="InterPro" id="IPR011335">
    <property type="entry name" value="Restrct_endonuc-II-like"/>
</dbReference>
<dbReference type="PANTHER" id="PTHR36558">
    <property type="entry name" value="GLR1098 PROTEIN"/>
    <property type="match status" value="1"/>
</dbReference>
<accession>A0ABY5YE13</accession>
<evidence type="ECO:0000313" key="2">
    <source>
        <dbReference type="EMBL" id="UWX63329.1"/>
    </source>
</evidence>
<dbReference type="Pfam" id="PF05685">
    <property type="entry name" value="Uma2"/>
    <property type="match status" value="1"/>
</dbReference>